<feature type="transmembrane region" description="Helical" evidence="1">
    <location>
        <begin position="52"/>
        <end position="72"/>
    </location>
</feature>
<dbReference type="RefSeq" id="WP_210026462.1">
    <property type="nucleotide sequence ID" value="NZ_JAGINU010000001.1"/>
</dbReference>
<proteinExistence type="predicted"/>
<dbReference type="EMBL" id="JAGINU010000001">
    <property type="protein sequence ID" value="MBP2366411.1"/>
    <property type="molecule type" value="Genomic_DNA"/>
</dbReference>
<name>A0ABS4VR68_9PSEU</name>
<dbReference type="Proteomes" id="UP001519295">
    <property type="component" value="Unassembled WGS sequence"/>
</dbReference>
<gene>
    <name evidence="2" type="ORF">JOF36_002107</name>
</gene>
<keyword evidence="3" id="KW-1185">Reference proteome</keyword>
<feature type="transmembrane region" description="Helical" evidence="1">
    <location>
        <begin position="84"/>
        <end position="108"/>
    </location>
</feature>
<keyword evidence="1" id="KW-1133">Transmembrane helix</keyword>
<sequence>MGGRMVQRTATAFAAGIAAAAGTWYLIGDRSSPGADPSDGRILVPPPVPPAVEHVAGIAAVLLLVAFLVLAIRRRRPVAGTSATVLLVVAGVLLGAIGRVVSAATIGANIGGGIAVLFGLPLVGILVLTAVVVLVRAAVRGIGENGNPVR</sequence>
<feature type="transmembrane region" description="Helical" evidence="1">
    <location>
        <begin position="114"/>
        <end position="135"/>
    </location>
</feature>
<evidence type="ECO:0000313" key="2">
    <source>
        <dbReference type="EMBL" id="MBP2366411.1"/>
    </source>
</evidence>
<accession>A0ABS4VR68</accession>
<evidence type="ECO:0000313" key="3">
    <source>
        <dbReference type="Proteomes" id="UP001519295"/>
    </source>
</evidence>
<comment type="caution">
    <text evidence="2">The sequence shown here is derived from an EMBL/GenBank/DDBJ whole genome shotgun (WGS) entry which is preliminary data.</text>
</comment>
<keyword evidence="1" id="KW-0812">Transmembrane</keyword>
<keyword evidence="1" id="KW-0472">Membrane</keyword>
<reference evidence="2 3" key="1">
    <citation type="submission" date="2021-03" db="EMBL/GenBank/DDBJ databases">
        <title>Sequencing the genomes of 1000 actinobacteria strains.</title>
        <authorList>
            <person name="Klenk H.-P."/>
        </authorList>
    </citation>
    <scope>NUCLEOTIDE SEQUENCE [LARGE SCALE GENOMIC DNA]</scope>
    <source>
        <strain evidence="2 3">DSM 45256</strain>
    </source>
</reference>
<evidence type="ECO:0000256" key="1">
    <source>
        <dbReference type="SAM" id="Phobius"/>
    </source>
</evidence>
<protein>
    <submittedName>
        <fullName evidence="2">FtsH-binding integral membrane protein</fullName>
    </submittedName>
</protein>
<organism evidence="2 3">
    <name type="scientific">Pseudonocardia parietis</name>
    <dbReference type="NCBI Taxonomy" id="570936"/>
    <lineage>
        <taxon>Bacteria</taxon>
        <taxon>Bacillati</taxon>
        <taxon>Actinomycetota</taxon>
        <taxon>Actinomycetes</taxon>
        <taxon>Pseudonocardiales</taxon>
        <taxon>Pseudonocardiaceae</taxon>
        <taxon>Pseudonocardia</taxon>
    </lineage>
</organism>